<keyword evidence="4" id="KW-1185">Reference proteome</keyword>
<feature type="domain" description="Glycosyltransferase subfamily 4-like N-terminal" evidence="2">
    <location>
        <begin position="13"/>
        <end position="220"/>
    </location>
</feature>
<dbReference type="PANTHER" id="PTHR12526:SF637">
    <property type="entry name" value="GLYCOSYLTRANSFERASE EPSF-RELATED"/>
    <property type="match status" value="1"/>
</dbReference>
<dbReference type="STRING" id="929556.Solca_4256"/>
<dbReference type="CDD" id="cd03825">
    <property type="entry name" value="GT4_WcaC-like"/>
    <property type="match status" value="1"/>
</dbReference>
<proteinExistence type="predicted"/>
<sequence length="416" mass="46600">MKILHINSYDGSGGAARAALRLNEALKIQGIQSELIVNYKYGNDPEIKTFSDSKLSKLYSLFLIGLEQVLTKLQIKNIKVPFSIPFIGKSIEHHPAVQNADILHLHWTNQGFLTVSSLKKLLASGKPVVWTFHDSYAFTGGCHVRYTCENYKQECGNCPVVKNAHANDVSHRFWKKKQEVYSQYRFSIVTPSNWLGRAVKSSSLLSDFSLNVIPNAINAELFRPLDKKEARKLLGLPEDKFIMLSGFMPSKVDKHKGTSYLAEAIEILADQIDHEKIELVIFGNKTGAELIDFKLKASYLGTISNDELLTVVYSAADVFLTTTLEDNLPNTVMESLSCGTPVVSFITGGVPDMVKHRENGYLAIYKSAEDFAKGITWVMDHENKSTLNHQARETVLANFSLEVVAKKHIELYRTLI</sequence>
<evidence type="ECO:0000259" key="2">
    <source>
        <dbReference type="Pfam" id="PF13439"/>
    </source>
</evidence>
<evidence type="ECO:0000313" key="4">
    <source>
        <dbReference type="Proteomes" id="UP000007590"/>
    </source>
</evidence>
<dbReference type="HOGENOM" id="CLU_009583_28_2_10"/>
<accession>H8KM64</accession>
<protein>
    <submittedName>
        <fullName evidence="3">Glycosyltransferase</fullName>
    </submittedName>
</protein>
<dbReference type="Pfam" id="PF00534">
    <property type="entry name" value="Glycos_transf_1"/>
    <property type="match status" value="1"/>
</dbReference>
<dbReference type="RefSeq" id="WP_014682468.1">
    <property type="nucleotide sequence ID" value="NC_017770.1"/>
</dbReference>
<dbReference type="OrthoDB" id="9768685at2"/>
<dbReference type="Pfam" id="PF13439">
    <property type="entry name" value="Glyco_transf_4"/>
    <property type="match status" value="1"/>
</dbReference>
<dbReference type="Proteomes" id="UP000007590">
    <property type="component" value="Chromosome"/>
</dbReference>
<dbReference type="Gene3D" id="3.40.50.2000">
    <property type="entry name" value="Glycogen Phosphorylase B"/>
    <property type="match status" value="2"/>
</dbReference>
<dbReference type="InterPro" id="IPR028098">
    <property type="entry name" value="Glyco_trans_4-like_N"/>
</dbReference>
<reference evidence="3" key="1">
    <citation type="submission" date="2012-02" db="EMBL/GenBank/DDBJ databases">
        <title>The complete genome of Solitalea canadensis DSM 3403.</title>
        <authorList>
            <consortium name="US DOE Joint Genome Institute (JGI-PGF)"/>
            <person name="Lucas S."/>
            <person name="Copeland A."/>
            <person name="Lapidus A."/>
            <person name="Glavina del Rio T."/>
            <person name="Dalin E."/>
            <person name="Tice H."/>
            <person name="Bruce D."/>
            <person name="Goodwin L."/>
            <person name="Pitluck S."/>
            <person name="Peters L."/>
            <person name="Ovchinnikova G."/>
            <person name="Lu M."/>
            <person name="Kyrpides N."/>
            <person name="Mavromatis K."/>
            <person name="Ivanova N."/>
            <person name="Brettin T."/>
            <person name="Detter J.C."/>
            <person name="Han C."/>
            <person name="Larimer F."/>
            <person name="Land M."/>
            <person name="Hauser L."/>
            <person name="Markowitz V."/>
            <person name="Cheng J.-F."/>
            <person name="Hugenholtz P."/>
            <person name="Woyke T."/>
            <person name="Wu D."/>
            <person name="Spring S."/>
            <person name="Schroeder M."/>
            <person name="Kopitz M."/>
            <person name="Brambilla E."/>
            <person name="Klenk H.-P."/>
            <person name="Eisen J.A."/>
        </authorList>
    </citation>
    <scope>NUCLEOTIDE SEQUENCE</scope>
    <source>
        <strain evidence="3">DSM 3403</strain>
    </source>
</reference>
<dbReference type="AlphaFoldDB" id="H8KM64"/>
<dbReference type="EMBL" id="CP003349">
    <property type="protein sequence ID" value="AFD09246.1"/>
    <property type="molecule type" value="Genomic_DNA"/>
</dbReference>
<gene>
    <name evidence="3" type="ordered locus">Solca_4256</name>
</gene>
<feature type="domain" description="Glycosyl transferase family 1" evidence="1">
    <location>
        <begin position="227"/>
        <end position="384"/>
    </location>
</feature>
<keyword evidence="3" id="KW-0808">Transferase</keyword>
<dbReference type="KEGG" id="scn:Solca_4256"/>
<dbReference type="PANTHER" id="PTHR12526">
    <property type="entry name" value="GLYCOSYLTRANSFERASE"/>
    <property type="match status" value="1"/>
</dbReference>
<organism evidence="3 4">
    <name type="scientific">Solitalea canadensis (strain ATCC 29591 / DSM 3403 / JCM 21819 / LMG 8368 / NBRC 15130 / NCIMB 12057 / USAM 9D)</name>
    <name type="common">Flexibacter canadensis</name>
    <dbReference type="NCBI Taxonomy" id="929556"/>
    <lineage>
        <taxon>Bacteria</taxon>
        <taxon>Pseudomonadati</taxon>
        <taxon>Bacteroidota</taxon>
        <taxon>Sphingobacteriia</taxon>
        <taxon>Sphingobacteriales</taxon>
        <taxon>Sphingobacteriaceae</taxon>
        <taxon>Solitalea</taxon>
    </lineage>
</organism>
<dbReference type="InterPro" id="IPR001296">
    <property type="entry name" value="Glyco_trans_1"/>
</dbReference>
<dbReference type="SUPFAM" id="SSF53756">
    <property type="entry name" value="UDP-Glycosyltransferase/glycogen phosphorylase"/>
    <property type="match status" value="1"/>
</dbReference>
<dbReference type="GO" id="GO:0016757">
    <property type="term" value="F:glycosyltransferase activity"/>
    <property type="evidence" value="ECO:0007669"/>
    <property type="project" value="InterPro"/>
</dbReference>
<dbReference type="eggNOG" id="COG0438">
    <property type="taxonomic scope" value="Bacteria"/>
</dbReference>
<evidence type="ECO:0000259" key="1">
    <source>
        <dbReference type="Pfam" id="PF00534"/>
    </source>
</evidence>
<evidence type="ECO:0000313" key="3">
    <source>
        <dbReference type="EMBL" id="AFD09246.1"/>
    </source>
</evidence>
<name>H8KM64_SOLCM</name>